<organism evidence="3 4">
    <name type="scientific">Luteipulveratus flavus</name>
    <dbReference type="NCBI Taxonomy" id="3031728"/>
    <lineage>
        <taxon>Bacteria</taxon>
        <taxon>Bacillati</taxon>
        <taxon>Actinomycetota</taxon>
        <taxon>Actinomycetes</taxon>
        <taxon>Micrococcales</taxon>
        <taxon>Dermacoccaceae</taxon>
        <taxon>Luteipulveratus</taxon>
    </lineage>
</organism>
<name>A0ABT6C9D6_9MICO</name>
<feature type="domain" description="HNH nuclease" evidence="2">
    <location>
        <begin position="456"/>
        <end position="507"/>
    </location>
</feature>
<proteinExistence type="predicted"/>
<evidence type="ECO:0000259" key="2">
    <source>
        <dbReference type="SMART" id="SM00507"/>
    </source>
</evidence>
<dbReference type="CDD" id="cd00085">
    <property type="entry name" value="HNHc"/>
    <property type="match status" value="1"/>
</dbReference>
<evidence type="ECO:0000256" key="1">
    <source>
        <dbReference type="SAM" id="MobiDB-lite"/>
    </source>
</evidence>
<keyword evidence="3" id="KW-0255">Endonuclease</keyword>
<feature type="compositionally biased region" description="Polar residues" evidence="1">
    <location>
        <begin position="1"/>
        <end position="10"/>
    </location>
</feature>
<dbReference type="RefSeq" id="WP_277192804.1">
    <property type="nucleotide sequence ID" value="NZ_JAROAV010000035.1"/>
</dbReference>
<reference evidence="3 4" key="1">
    <citation type="submission" date="2023-03" db="EMBL/GenBank/DDBJ databases">
        <title>YIM 133296 draft genome.</title>
        <authorList>
            <person name="Xiong L."/>
        </authorList>
    </citation>
    <scope>NUCLEOTIDE SEQUENCE [LARGE SCALE GENOMIC DNA]</scope>
    <source>
        <strain evidence="3 4">YIM 133296</strain>
    </source>
</reference>
<gene>
    <name evidence="3" type="ORF">P4R38_14610</name>
</gene>
<dbReference type="EMBL" id="JAROAV010000035">
    <property type="protein sequence ID" value="MDF8265478.1"/>
    <property type="molecule type" value="Genomic_DNA"/>
</dbReference>
<accession>A0ABT6C9D6</accession>
<keyword evidence="4" id="KW-1185">Reference proteome</keyword>
<evidence type="ECO:0000313" key="3">
    <source>
        <dbReference type="EMBL" id="MDF8265478.1"/>
    </source>
</evidence>
<dbReference type="SMART" id="SM00507">
    <property type="entry name" value="HNHc"/>
    <property type="match status" value="1"/>
</dbReference>
<keyword evidence="3" id="KW-0540">Nuclease</keyword>
<keyword evidence="3" id="KW-0378">Hydrolase</keyword>
<dbReference type="Gene3D" id="1.10.30.50">
    <property type="match status" value="1"/>
</dbReference>
<dbReference type="InterPro" id="IPR003615">
    <property type="entry name" value="HNH_nuc"/>
</dbReference>
<dbReference type="GO" id="GO:0004519">
    <property type="term" value="F:endonuclease activity"/>
    <property type="evidence" value="ECO:0007669"/>
    <property type="project" value="UniProtKB-KW"/>
</dbReference>
<sequence length="554" mass="59398">MAAEHPTSSGAAPRGAAPESSLPTVPSAAPALVPGAADGARILAECHRATEAVYRLAQVDRPTLRAADLVAQIEATQALVNAAMAVQAVRIAQYAATEQHVDPVTEQTGEVAHELGHAAEFADVDLAPVMAWGPRQATARVEGAIDAVTKVPRLVDRMAAGVIDAARVERVTRELIEAPDAVCSDVELTLLEAGVEGWSSRQVQARTRRLVQRLDPAAARTARHRHAVDRVGVFVQPAAEVGLSEWTAVLPTEQAAKAYAAVDALAHELHAGTTTGKTLGQCRADAMTDLILQRAQVTTTMTVSVPVVSPRQASDRPVVPISFEVDPADVPQSWMSDLSDDEWDAGLAELVARDPGDPPDPPPDDPWWDELEETAQRFRELDESVLTEVASDWATPPHVPSVAVGDAEVAGVGVIPASTVVGLLRDVDVAVVRVLVDSESGVLRETSTRSYRPHAAMRRIVVERDEHCRFPGCSHPGRWCEADHVIPWPVGTTAATNLQLLCKHHHRAKHEAGWQVRMTPDGTCIWTSPNGREYVTRPDLVAHTVVGRRLCAAA</sequence>
<protein>
    <submittedName>
        <fullName evidence="3">HNH endonuclease signature motif containing protein</fullName>
    </submittedName>
</protein>
<comment type="caution">
    <text evidence="3">The sequence shown here is derived from an EMBL/GenBank/DDBJ whole genome shotgun (WGS) entry which is preliminary data.</text>
</comment>
<feature type="region of interest" description="Disordered" evidence="1">
    <location>
        <begin position="1"/>
        <end position="27"/>
    </location>
</feature>
<dbReference type="Proteomes" id="UP001528912">
    <property type="component" value="Unassembled WGS sequence"/>
</dbReference>
<evidence type="ECO:0000313" key="4">
    <source>
        <dbReference type="Proteomes" id="UP001528912"/>
    </source>
</evidence>